<dbReference type="SUPFAM" id="SSF57889">
    <property type="entry name" value="Cysteine-rich domain"/>
    <property type="match status" value="1"/>
</dbReference>
<dbReference type="Pfam" id="PF00130">
    <property type="entry name" value="C1_1"/>
    <property type="match status" value="1"/>
</dbReference>
<dbReference type="GO" id="GO:0005737">
    <property type="term" value="C:cytoplasm"/>
    <property type="evidence" value="ECO:0007669"/>
    <property type="project" value="UniProtKB-SubCell"/>
</dbReference>
<dbReference type="GO" id="GO:1903078">
    <property type="term" value="P:positive regulation of protein localization to plasma membrane"/>
    <property type="evidence" value="ECO:0007669"/>
    <property type="project" value="TreeGrafter"/>
</dbReference>
<dbReference type="PANTHER" id="PTHR15135:SF7">
    <property type="entry name" value="STAC-LIKE, ISOFORM J"/>
    <property type="match status" value="1"/>
</dbReference>
<evidence type="ECO:0000256" key="4">
    <source>
        <dbReference type="ARBA" id="ARBA00022490"/>
    </source>
</evidence>
<evidence type="ECO:0000256" key="5">
    <source>
        <dbReference type="ARBA" id="ARBA00022723"/>
    </source>
</evidence>
<reference evidence="12 13" key="1">
    <citation type="submission" date="2024-03" db="EMBL/GenBank/DDBJ databases">
        <title>Adaptation during the transition from Ophiocordyceps entomopathogen to insect associate is accompanied by gene loss and intensified selection.</title>
        <authorList>
            <person name="Ward C.M."/>
            <person name="Onetto C.A."/>
            <person name="Borneman A.R."/>
        </authorList>
    </citation>
    <scope>NUCLEOTIDE SEQUENCE [LARGE SCALE GENOMIC DNA]</scope>
    <source>
        <strain evidence="12">AWRI1</strain>
        <tissue evidence="12">Single Adult Female</tissue>
    </source>
</reference>
<evidence type="ECO:0000256" key="9">
    <source>
        <dbReference type="ARBA" id="ARBA00023136"/>
    </source>
</evidence>
<keyword evidence="8" id="KW-0862">Zinc</keyword>
<protein>
    <recommendedName>
        <fullName evidence="11">Phorbol-ester/DAG-type domain-containing protein</fullName>
    </recommendedName>
</protein>
<dbReference type="PROSITE" id="PS50081">
    <property type="entry name" value="ZF_DAG_PE_2"/>
    <property type="match status" value="1"/>
</dbReference>
<dbReference type="InterPro" id="IPR027267">
    <property type="entry name" value="AH/BAR_dom_sf"/>
</dbReference>
<dbReference type="Proteomes" id="UP001367676">
    <property type="component" value="Unassembled WGS sequence"/>
</dbReference>
<evidence type="ECO:0000256" key="7">
    <source>
        <dbReference type="ARBA" id="ARBA00022771"/>
    </source>
</evidence>
<keyword evidence="3" id="KW-1003">Cell membrane</keyword>
<organism evidence="12 13">
    <name type="scientific">Parthenolecanium corni</name>
    <dbReference type="NCBI Taxonomy" id="536013"/>
    <lineage>
        <taxon>Eukaryota</taxon>
        <taxon>Metazoa</taxon>
        <taxon>Ecdysozoa</taxon>
        <taxon>Arthropoda</taxon>
        <taxon>Hexapoda</taxon>
        <taxon>Insecta</taxon>
        <taxon>Pterygota</taxon>
        <taxon>Neoptera</taxon>
        <taxon>Paraneoptera</taxon>
        <taxon>Hemiptera</taxon>
        <taxon>Sternorrhyncha</taxon>
        <taxon>Coccoidea</taxon>
        <taxon>Coccidae</taxon>
        <taxon>Parthenolecanium</taxon>
    </lineage>
</organism>
<comment type="subcellular location">
    <subcellularLocation>
        <location evidence="1">Cell membrane</location>
        <topology evidence="1">Peripheral membrane protein</topology>
        <orientation evidence="1">Cytoplasmic side</orientation>
    </subcellularLocation>
    <subcellularLocation>
        <location evidence="2">Cytoplasm</location>
    </subcellularLocation>
</comment>
<evidence type="ECO:0000256" key="2">
    <source>
        <dbReference type="ARBA" id="ARBA00004496"/>
    </source>
</evidence>
<proteinExistence type="predicted"/>
<accession>A0AAN9Y9E9</accession>
<evidence type="ECO:0000256" key="1">
    <source>
        <dbReference type="ARBA" id="ARBA00004413"/>
    </source>
</evidence>
<dbReference type="FunFam" id="3.30.60.20:FF:000056">
    <property type="entry name" value="Uncharacterized protein, isoform C"/>
    <property type="match status" value="1"/>
</dbReference>
<dbReference type="FunFam" id="1.20.1270.60:FF:000071">
    <property type="entry name" value="Uncharacterized protein, isoform U"/>
    <property type="match status" value="1"/>
</dbReference>
<dbReference type="InterPro" id="IPR039688">
    <property type="entry name" value="STAC1/2/3"/>
</dbReference>
<keyword evidence="9" id="KW-0472">Membrane</keyword>
<evidence type="ECO:0000256" key="6">
    <source>
        <dbReference type="ARBA" id="ARBA00022737"/>
    </source>
</evidence>
<dbReference type="PANTHER" id="PTHR15135">
    <property type="entry name" value="STAC"/>
    <property type="match status" value="1"/>
</dbReference>
<evidence type="ECO:0000259" key="11">
    <source>
        <dbReference type="PROSITE" id="PS50081"/>
    </source>
</evidence>
<gene>
    <name evidence="12" type="ORF">V9T40_006976</name>
</gene>
<dbReference type="GO" id="GO:0008270">
    <property type="term" value="F:zinc ion binding"/>
    <property type="evidence" value="ECO:0007669"/>
    <property type="project" value="UniProtKB-KW"/>
</dbReference>
<keyword evidence="5" id="KW-0479">Metal-binding</keyword>
<dbReference type="SMART" id="SM00109">
    <property type="entry name" value="C1"/>
    <property type="match status" value="1"/>
</dbReference>
<dbReference type="PROSITE" id="PS00479">
    <property type="entry name" value="ZF_DAG_PE_1"/>
    <property type="match status" value="1"/>
</dbReference>
<dbReference type="InterPro" id="IPR002219">
    <property type="entry name" value="PKC_DAG/PE"/>
</dbReference>
<keyword evidence="7" id="KW-0863">Zinc-finger</keyword>
<feature type="domain" description="Phorbol-ester/DAG-type" evidence="11">
    <location>
        <begin position="450"/>
        <end position="500"/>
    </location>
</feature>
<evidence type="ECO:0000256" key="10">
    <source>
        <dbReference type="SAM" id="Coils"/>
    </source>
</evidence>
<dbReference type="CDD" id="cd20817">
    <property type="entry name" value="C1_Stac"/>
    <property type="match status" value="1"/>
</dbReference>
<dbReference type="EMBL" id="JBBCAQ010000002">
    <property type="protein sequence ID" value="KAK7605118.1"/>
    <property type="molecule type" value="Genomic_DNA"/>
</dbReference>
<evidence type="ECO:0000256" key="3">
    <source>
        <dbReference type="ARBA" id="ARBA00022475"/>
    </source>
</evidence>
<keyword evidence="10" id="KW-0175">Coiled coil</keyword>
<keyword evidence="13" id="KW-1185">Reference proteome</keyword>
<sequence length="608" mass="69437">MIVSGVSDFSQEFSRICEEHATNLQQLVANYRKKNAELKKERPNCQSSLFYAWETLLQEVEVDSQSQGDIANVFTRQVSRPLLDRSFHRKIQARKIFGHRDSFEIIISKAEEKLMKCRQEYKAAYLAHLSSPSSSTTLSNFIDAHNTYVRQLHATNGMVEQYTKDTLPALLQELEDVYSDLCITVSDSVLQGAESISASCSDRIKRYENLTSQCRSSRPNIDIAYFVKYLSPLPPQPHSSHRLRVFMYPQPPNMDQDNVPGTSNSDFPSNAEQLAQLLPKNELVVDYMSVGEVKEKHDSLKMEIVKIEAHIKQLQDALDNLLRMQQRSLETSLFNKVNELQEDISVKRYDIRISQIQLSALRYQKELFAAKLENLEANARDRKLSAISNASMKSKWLKAFKSLKTTGNSNGSNREPENRKNEMYHAVSTIIAMRKSGREGFQITNSPELIHQFQEYTYKKITPCDLCSQVLRGHTRQGLKCRLCKMNVHLDCQEKVTTKCQTKSRLLRRQKSTSEIETRIIANMPEEEGYAEEPITESDNTYQVIKQANEIKSMPARITAPAEPPRKPCHPTSVSRIGQSLNVNSPPVVSNSGLLYESAIIIYQFCLF</sequence>
<dbReference type="InterPro" id="IPR046349">
    <property type="entry name" value="C1-like_sf"/>
</dbReference>
<dbReference type="GO" id="GO:0003009">
    <property type="term" value="P:skeletal muscle contraction"/>
    <property type="evidence" value="ECO:0007669"/>
    <property type="project" value="TreeGrafter"/>
</dbReference>
<dbReference type="AlphaFoldDB" id="A0AAN9Y9E9"/>
<evidence type="ECO:0000313" key="12">
    <source>
        <dbReference type="EMBL" id="KAK7605118.1"/>
    </source>
</evidence>
<dbReference type="Gene3D" id="3.30.60.20">
    <property type="match status" value="1"/>
</dbReference>
<comment type="caution">
    <text evidence="12">The sequence shown here is derived from an EMBL/GenBank/DDBJ whole genome shotgun (WGS) entry which is preliminary data.</text>
</comment>
<feature type="coiled-coil region" evidence="10">
    <location>
        <begin position="297"/>
        <end position="331"/>
    </location>
</feature>
<name>A0AAN9Y9E9_9HEMI</name>
<evidence type="ECO:0000313" key="13">
    <source>
        <dbReference type="Proteomes" id="UP001367676"/>
    </source>
</evidence>
<keyword evidence="4" id="KW-0963">Cytoplasm</keyword>
<dbReference type="GO" id="GO:0005886">
    <property type="term" value="C:plasma membrane"/>
    <property type="evidence" value="ECO:0007669"/>
    <property type="project" value="UniProtKB-SubCell"/>
</dbReference>
<keyword evidence="6" id="KW-0677">Repeat</keyword>
<dbReference type="SUPFAM" id="SSF103657">
    <property type="entry name" value="BAR/IMD domain-like"/>
    <property type="match status" value="1"/>
</dbReference>
<evidence type="ECO:0000256" key="8">
    <source>
        <dbReference type="ARBA" id="ARBA00022833"/>
    </source>
</evidence>
<dbReference type="Gene3D" id="1.20.1270.60">
    <property type="entry name" value="Arfaptin homology (AH) domain/BAR domain"/>
    <property type="match status" value="1"/>
</dbReference>